<protein>
    <submittedName>
        <fullName evidence="3">DUF559 domain-containing protein</fullName>
    </submittedName>
</protein>
<evidence type="ECO:0000256" key="1">
    <source>
        <dbReference type="SAM" id="Coils"/>
    </source>
</evidence>
<dbReference type="Proteomes" id="UP000269573">
    <property type="component" value="Unassembled WGS sequence"/>
</dbReference>
<feature type="domain" description="DUF559" evidence="2">
    <location>
        <begin position="3"/>
        <end position="65"/>
    </location>
</feature>
<keyword evidence="4" id="KW-1185">Reference proteome</keyword>
<name>A0A3M8DKH1_9BACL</name>
<dbReference type="EMBL" id="RHHU01000004">
    <property type="protein sequence ID" value="RNB87607.1"/>
    <property type="molecule type" value="Genomic_DNA"/>
</dbReference>
<reference evidence="3 4" key="1">
    <citation type="submission" date="2018-10" db="EMBL/GenBank/DDBJ databases">
        <title>Phylogenomics of Brevibacillus.</title>
        <authorList>
            <person name="Dunlap C."/>
        </authorList>
    </citation>
    <scope>NUCLEOTIDE SEQUENCE [LARGE SCALE GENOMIC DNA]</scope>
    <source>
        <strain evidence="3 4">JCM 15774</strain>
    </source>
</reference>
<evidence type="ECO:0000313" key="4">
    <source>
        <dbReference type="Proteomes" id="UP000269573"/>
    </source>
</evidence>
<accession>A0A3M8DKH1</accession>
<dbReference type="AlphaFoldDB" id="A0A3M8DKH1"/>
<dbReference type="Gene3D" id="3.40.960.10">
    <property type="entry name" value="VSR Endonuclease"/>
    <property type="match status" value="1"/>
</dbReference>
<keyword evidence="1" id="KW-0175">Coiled coil</keyword>
<dbReference type="InterPro" id="IPR007569">
    <property type="entry name" value="DUF559"/>
</dbReference>
<proteinExistence type="predicted"/>
<feature type="coiled-coil region" evidence="1">
    <location>
        <begin position="58"/>
        <end position="85"/>
    </location>
</feature>
<comment type="caution">
    <text evidence="3">The sequence shown here is derived from an EMBL/GenBank/DDBJ whole genome shotgun (WGS) entry which is preliminary data.</text>
</comment>
<gene>
    <name evidence="3" type="ORF">EDM59_09730</name>
</gene>
<dbReference type="RefSeq" id="WP_122923485.1">
    <property type="nucleotide sequence ID" value="NZ_RHHU01000004.1"/>
</dbReference>
<organism evidence="3 4">
    <name type="scientific">Brevibacillus nitrificans</name>
    <dbReference type="NCBI Taxonomy" id="651560"/>
    <lineage>
        <taxon>Bacteria</taxon>
        <taxon>Bacillati</taxon>
        <taxon>Bacillota</taxon>
        <taxon>Bacilli</taxon>
        <taxon>Bacillales</taxon>
        <taxon>Paenibacillaceae</taxon>
        <taxon>Brevibacillus</taxon>
    </lineage>
</organism>
<dbReference type="Pfam" id="PF04480">
    <property type="entry name" value="DUF559"/>
    <property type="match status" value="1"/>
</dbReference>
<evidence type="ECO:0000313" key="3">
    <source>
        <dbReference type="EMBL" id="RNB87607.1"/>
    </source>
</evidence>
<evidence type="ECO:0000259" key="2">
    <source>
        <dbReference type="Pfam" id="PF04480"/>
    </source>
</evidence>
<sequence>MFDFVVYGEAYKIVVECDGPFHNSIKDSLRDLWTIQNGIQSVLRFEQFEIYLNVQECIVKIKNEIQRLDAALRHEKTRVEKIAKEKHELILRNRERYSESPYSNMRVKIWIDEDTERKIQRELEEKREVSRDTDIFLMTHRPKLPAINYPSLETAYNEFTPLKTETV</sequence>